<organism evidence="1 2">
    <name type="scientific">Gallaecimonas pentaromativorans</name>
    <dbReference type="NCBI Taxonomy" id="584787"/>
    <lineage>
        <taxon>Bacteria</taxon>
        <taxon>Pseudomonadati</taxon>
        <taxon>Pseudomonadota</taxon>
        <taxon>Gammaproteobacteria</taxon>
        <taxon>Enterobacterales</taxon>
        <taxon>Gallaecimonadaceae</taxon>
        <taxon>Gallaecimonas</taxon>
    </lineage>
</organism>
<evidence type="ECO:0000313" key="2">
    <source>
        <dbReference type="Proteomes" id="UP000268033"/>
    </source>
</evidence>
<dbReference type="RefSeq" id="WP_050660298.1">
    <property type="nucleotide sequence ID" value="NZ_JBLXAC010000003.1"/>
</dbReference>
<accession>A0A3N1P765</accession>
<name>A0A3N1P765_9GAMM</name>
<dbReference type="EMBL" id="RJUL01000009">
    <property type="protein sequence ID" value="ROQ22600.1"/>
    <property type="molecule type" value="Genomic_DNA"/>
</dbReference>
<proteinExistence type="predicted"/>
<dbReference type="OrthoDB" id="5592031at2"/>
<dbReference type="STRING" id="584787.GCA_001247655_01419"/>
<reference evidence="1 2" key="1">
    <citation type="submission" date="2018-11" db="EMBL/GenBank/DDBJ databases">
        <title>Genomic Encyclopedia of Type Strains, Phase IV (KMG-IV): sequencing the most valuable type-strain genomes for metagenomic binning, comparative biology and taxonomic classification.</title>
        <authorList>
            <person name="Goeker M."/>
        </authorList>
    </citation>
    <scope>NUCLEOTIDE SEQUENCE [LARGE SCALE GENOMIC DNA]</scope>
    <source>
        <strain evidence="1 2">DSM 21945</strain>
    </source>
</reference>
<sequence length="86" mass="9561">MKTLAQCQQQCLALARLFRLGMNTEAALEMVPLLEQITAQLTAGGKPQPELLQVLGMMLGCQERQDWLGLADYLEFELQELISAPV</sequence>
<comment type="caution">
    <text evidence="1">The sequence shown here is derived from an EMBL/GenBank/DDBJ whole genome shotgun (WGS) entry which is preliminary data.</text>
</comment>
<keyword evidence="2" id="KW-1185">Reference proteome</keyword>
<gene>
    <name evidence="1" type="ORF">EDC28_10986</name>
</gene>
<dbReference type="Proteomes" id="UP000268033">
    <property type="component" value="Unassembled WGS sequence"/>
</dbReference>
<dbReference type="AlphaFoldDB" id="A0A3N1P765"/>
<evidence type="ECO:0000313" key="1">
    <source>
        <dbReference type="EMBL" id="ROQ22600.1"/>
    </source>
</evidence>
<protein>
    <submittedName>
        <fullName evidence="1">Uncharacterized protein</fullName>
    </submittedName>
</protein>